<gene>
    <name evidence="1" type="ORF">QTA56_05950</name>
</gene>
<evidence type="ECO:0000313" key="1">
    <source>
        <dbReference type="EMBL" id="MDN0013786.1"/>
    </source>
</evidence>
<accession>A0ABT7WM76</accession>
<organism evidence="1 2">
    <name type="scientific">Acinetobacter thutiue</name>
    <dbReference type="NCBI Taxonomy" id="2998078"/>
    <lineage>
        <taxon>Bacteria</taxon>
        <taxon>Pseudomonadati</taxon>
        <taxon>Pseudomonadota</taxon>
        <taxon>Gammaproteobacteria</taxon>
        <taxon>Moraxellales</taxon>
        <taxon>Moraxellaceae</taxon>
        <taxon>Acinetobacter</taxon>
    </lineage>
</organism>
<dbReference type="EMBL" id="JAUDZE010000002">
    <property type="protein sequence ID" value="MDN0013786.1"/>
    <property type="molecule type" value="Genomic_DNA"/>
</dbReference>
<keyword evidence="2" id="KW-1185">Reference proteome</keyword>
<dbReference type="RefSeq" id="WP_267980049.1">
    <property type="nucleotide sequence ID" value="NZ_JAPQKF010000002.1"/>
</dbReference>
<name>A0ABT7WM76_9GAMM</name>
<protein>
    <recommendedName>
        <fullName evidence="3">Protein FilF</fullName>
    </recommendedName>
</protein>
<proteinExistence type="predicted"/>
<comment type="caution">
    <text evidence="1">The sequence shown here is derived from an EMBL/GenBank/DDBJ whole genome shotgun (WGS) entry which is preliminary data.</text>
</comment>
<sequence length="656" mass="71189">MINKKILLPFALSTLAILMHGCGGESAKINEDPTTGVKGVTSSTSCDITADDCLQFALDYPVAGLNFDCSSDTANHFATKLDSNIVTGACKLGDTATFYIQGASSARKINLGTVKLNDISKLKLSTLPRIRIIDFATALTGIAPSSLSESDDTIRVAMALVKILQSVSTTQDNVVGDLQQITLTNEKKDQLGEISKDIGVSELKSGEYAEILKPWVDIAQVTDQQAFAMLKQLLNISNSGVWQAELPIYKPSTGMTASDGGVTPDGFFGCNKAKYDDCMNAGSNNLLHSMGSFLLLSDRQGYTLGYGEQWRGNASISSGLVLTPYILTTLVKPTKIQLNAQNTWLNLISREINGSQPLRFNATNESTEDLLLTQGKLMNGATIAGTEAIYRQLIKDWDISIDTKHLGLWQQTIGGEAYRGVIDIYKVNPSSYLDKKIFTTEANVKSGKAYVFPLYATLTFKFADSSITPKEVNVGIVINENGDIRTDIKKDPTTTDMSGNCLTAFAKDDGTYLDTDGVTQYRIGTTGATLFSTNDKSVTVRMILSNPKFGLVDGALFGLNISDGTGAKINIHNLLDGQATGITLTNFANNAVTWSNSYAYYQNTYIRIYDDENTNKNQYVKPTDEERELAKRYSGTVSINIADQNIPACNAIKIKS</sequence>
<evidence type="ECO:0008006" key="3">
    <source>
        <dbReference type="Google" id="ProtNLM"/>
    </source>
</evidence>
<dbReference type="Proteomes" id="UP001168524">
    <property type="component" value="Unassembled WGS sequence"/>
</dbReference>
<reference evidence="1" key="1">
    <citation type="submission" date="2023-06" db="EMBL/GenBank/DDBJ databases">
        <title>Two novel species of Acinetobacter isolated from motorbike repairing workshop in Vietnam.</title>
        <authorList>
            <person name="Le N.T.T."/>
        </authorList>
    </citation>
    <scope>NUCLEOTIDE SEQUENCE</scope>
    <source>
        <strain evidence="1">VNH17</strain>
    </source>
</reference>
<evidence type="ECO:0000313" key="2">
    <source>
        <dbReference type="Proteomes" id="UP001168524"/>
    </source>
</evidence>